<organism evidence="13">
    <name type="scientific">hydrothermal vent metagenome</name>
    <dbReference type="NCBI Taxonomy" id="652676"/>
    <lineage>
        <taxon>unclassified sequences</taxon>
        <taxon>metagenomes</taxon>
        <taxon>ecological metagenomes</taxon>
    </lineage>
</organism>
<dbReference type="EMBL" id="UOFL01000128">
    <property type="protein sequence ID" value="VAW77302.1"/>
    <property type="molecule type" value="Genomic_DNA"/>
</dbReference>
<evidence type="ECO:0000256" key="6">
    <source>
        <dbReference type="ARBA" id="ARBA00022605"/>
    </source>
</evidence>
<dbReference type="FunFam" id="3.90.1150.10:FF:000006">
    <property type="entry name" value="Phosphoserine aminotransferase"/>
    <property type="match status" value="1"/>
</dbReference>
<evidence type="ECO:0000256" key="7">
    <source>
        <dbReference type="ARBA" id="ARBA00022679"/>
    </source>
</evidence>
<comment type="catalytic activity">
    <reaction evidence="11">
        <text>O-phospho-L-serine + 2-oxoglutarate = 3-phosphooxypyruvate + L-glutamate</text>
        <dbReference type="Rhea" id="RHEA:14329"/>
        <dbReference type="ChEBI" id="CHEBI:16810"/>
        <dbReference type="ChEBI" id="CHEBI:18110"/>
        <dbReference type="ChEBI" id="CHEBI:29985"/>
        <dbReference type="ChEBI" id="CHEBI:57524"/>
        <dbReference type="EC" id="2.6.1.52"/>
    </reaction>
</comment>
<evidence type="ECO:0000256" key="11">
    <source>
        <dbReference type="ARBA" id="ARBA00049007"/>
    </source>
</evidence>
<comment type="catalytic activity">
    <reaction evidence="10">
        <text>4-(phosphooxy)-L-threonine + 2-oxoglutarate = (R)-3-hydroxy-2-oxo-4-phosphooxybutanoate + L-glutamate</text>
        <dbReference type="Rhea" id="RHEA:16573"/>
        <dbReference type="ChEBI" id="CHEBI:16810"/>
        <dbReference type="ChEBI" id="CHEBI:29985"/>
        <dbReference type="ChEBI" id="CHEBI:58452"/>
        <dbReference type="ChEBI" id="CHEBI:58538"/>
        <dbReference type="EC" id="2.6.1.52"/>
    </reaction>
</comment>
<name>A0A3B0YPW6_9ZZZZ</name>
<proteinExistence type="inferred from homology"/>
<dbReference type="GO" id="GO:0005737">
    <property type="term" value="C:cytoplasm"/>
    <property type="evidence" value="ECO:0007669"/>
    <property type="project" value="TreeGrafter"/>
</dbReference>
<reference evidence="13" key="1">
    <citation type="submission" date="2018-06" db="EMBL/GenBank/DDBJ databases">
        <authorList>
            <person name="Zhirakovskaya E."/>
        </authorList>
    </citation>
    <scope>NUCLEOTIDE SEQUENCE</scope>
</reference>
<evidence type="ECO:0000313" key="13">
    <source>
        <dbReference type="EMBL" id="VAW77302.1"/>
    </source>
</evidence>
<comment type="similarity">
    <text evidence="3">Belongs to the class-V pyridoxal-phosphate-dependent aminotransferase family. SerC subfamily.</text>
</comment>
<evidence type="ECO:0000256" key="4">
    <source>
        <dbReference type="ARBA" id="ARBA00013030"/>
    </source>
</evidence>
<dbReference type="Gene3D" id="3.90.1150.10">
    <property type="entry name" value="Aspartate Aminotransferase, domain 1"/>
    <property type="match status" value="1"/>
</dbReference>
<evidence type="ECO:0000256" key="2">
    <source>
        <dbReference type="ARBA" id="ARBA00005099"/>
    </source>
</evidence>
<keyword evidence="7 13" id="KW-0808">Transferase</keyword>
<dbReference type="InterPro" id="IPR015424">
    <property type="entry name" value="PyrdxlP-dep_Trfase"/>
</dbReference>
<accession>A0A3B0YPW6</accession>
<dbReference type="Pfam" id="PF00266">
    <property type="entry name" value="Aminotran_5"/>
    <property type="match status" value="1"/>
</dbReference>
<keyword evidence="6" id="KW-0028">Amino-acid biosynthesis</keyword>
<dbReference type="GO" id="GO:0006564">
    <property type="term" value="P:L-serine biosynthetic process"/>
    <property type="evidence" value="ECO:0007669"/>
    <property type="project" value="UniProtKB-KW"/>
</dbReference>
<dbReference type="EC" id="2.6.1.52" evidence="4"/>
<dbReference type="InterPro" id="IPR022278">
    <property type="entry name" value="Pser_aminoTfrase"/>
</dbReference>
<evidence type="ECO:0000256" key="3">
    <source>
        <dbReference type="ARBA" id="ARBA00006904"/>
    </source>
</evidence>
<evidence type="ECO:0000256" key="10">
    <source>
        <dbReference type="ARBA" id="ARBA00047630"/>
    </source>
</evidence>
<dbReference type="AlphaFoldDB" id="A0A3B0YPW6"/>
<dbReference type="GO" id="GO:0004648">
    <property type="term" value="F:O-phospho-L-serine:2-oxoglutarate aminotransferase activity"/>
    <property type="evidence" value="ECO:0007669"/>
    <property type="project" value="UniProtKB-EC"/>
</dbReference>
<evidence type="ECO:0000256" key="9">
    <source>
        <dbReference type="ARBA" id="ARBA00023299"/>
    </source>
</evidence>
<dbReference type="InterPro" id="IPR015422">
    <property type="entry name" value="PyrdxlP-dep_Trfase_small"/>
</dbReference>
<keyword evidence="5 13" id="KW-0032">Aminotransferase</keyword>
<gene>
    <name evidence="13" type="ORF">MNBD_GAMMA12-890</name>
</gene>
<dbReference type="InterPro" id="IPR000192">
    <property type="entry name" value="Aminotrans_V_dom"/>
</dbReference>
<dbReference type="PANTHER" id="PTHR43247">
    <property type="entry name" value="PHOSPHOSERINE AMINOTRANSFERASE"/>
    <property type="match status" value="1"/>
</dbReference>
<dbReference type="SUPFAM" id="SSF53383">
    <property type="entry name" value="PLP-dependent transferases"/>
    <property type="match status" value="1"/>
</dbReference>
<sequence>AVFPVYVSMLTLQWLKDLGGVGAIEKKNNAKAELLYDEIDNNPLFAGAAAKEDRSYMNVTFLITDESKKGKFDKLCKDANINGIKGHRSVGGYRASIYNAMPIESVQVLVDIMKGL</sequence>
<evidence type="ECO:0000256" key="1">
    <source>
        <dbReference type="ARBA" id="ARBA00001933"/>
    </source>
</evidence>
<feature type="non-terminal residue" evidence="13">
    <location>
        <position position="1"/>
    </location>
</feature>
<keyword evidence="8" id="KW-0663">Pyridoxal phosphate</keyword>
<protein>
    <recommendedName>
        <fullName evidence="4">phosphoserine transaminase</fullName>
        <ecNumber evidence="4">2.6.1.52</ecNumber>
    </recommendedName>
</protein>
<feature type="domain" description="Aminotransferase class V" evidence="12">
    <location>
        <begin position="2"/>
        <end position="109"/>
    </location>
</feature>
<keyword evidence="9" id="KW-0718">Serine biosynthesis</keyword>
<evidence type="ECO:0000259" key="12">
    <source>
        <dbReference type="Pfam" id="PF00266"/>
    </source>
</evidence>
<dbReference type="GO" id="GO:0030170">
    <property type="term" value="F:pyridoxal phosphate binding"/>
    <property type="evidence" value="ECO:0007669"/>
    <property type="project" value="TreeGrafter"/>
</dbReference>
<evidence type="ECO:0000256" key="8">
    <source>
        <dbReference type="ARBA" id="ARBA00022898"/>
    </source>
</evidence>
<comment type="cofactor">
    <cofactor evidence="1">
        <name>pyridoxal 5'-phosphate</name>
        <dbReference type="ChEBI" id="CHEBI:597326"/>
    </cofactor>
</comment>
<comment type="pathway">
    <text evidence="2">Amino-acid biosynthesis; L-serine biosynthesis; L-serine from 3-phospho-D-glycerate: step 2/3.</text>
</comment>
<evidence type="ECO:0000256" key="5">
    <source>
        <dbReference type="ARBA" id="ARBA00022576"/>
    </source>
</evidence>
<dbReference type="PANTHER" id="PTHR43247:SF1">
    <property type="entry name" value="PHOSPHOSERINE AMINOTRANSFERASE"/>
    <property type="match status" value="1"/>
</dbReference>